<evidence type="ECO:0000259" key="6">
    <source>
        <dbReference type="Pfam" id="PF01593"/>
    </source>
</evidence>
<feature type="chain" id="PRO_5041897060" description="Amine oxidase" evidence="5">
    <location>
        <begin position="19"/>
        <end position="531"/>
    </location>
</feature>
<comment type="caution">
    <text evidence="7">The sequence shown here is derived from an EMBL/GenBank/DDBJ whole genome shotgun (WGS) entry which is preliminary data.</text>
</comment>
<evidence type="ECO:0000256" key="5">
    <source>
        <dbReference type="SAM" id="SignalP"/>
    </source>
</evidence>
<dbReference type="RefSeq" id="XP_041229043.1">
    <property type="nucleotide sequence ID" value="XM_041366568.1"/>
</dbReference>
<dbReference type="InterPro" id="IPR036188">
    <property type="entry name" value="FAD/NAD-bd_sf"/>
</dbReference>
<evidence type="ECO:0000256" key="3">
    <source>
        <dbReference type="PIRSR" id="PIRSR601613-1"/>
    </source>
</evidence>
<dbReference type="SUPFAM" id="SSF51905">
    <property type="entry name" value="FAD/NAD(P)-binding domain"/>
    <property type="match status" value="1"/>
</dbReference>
<keyword evidence="4" id="KW-0285">Flavoprotein</keyword>
<dbReference type="SUPFAM" id="SSF54373">
    <property type="entry name" value="FAD-linked reductases, C-terminal domain"/>
    <property type="match status" value="1"/>
</dbReference>
<sequence>MRRVHLAVLLGFAAFTAALPSPSTTHNNHRSTKDVKVLILGGGVAGVIAARTLHRKGIDDFLIVEARDELGGRMQDYTIGVPGKQYVIELGPNWIQGTQTGNGTANPILTLARKHHVKNQYNDLDDSITTYDYNGLKDYRNLLDTSVDQFTQVGVIAGGRVLTQQVDLGLQSAYGIIGATPKNMYEAACQYYQVDWVRMQVFSFLDVFIPLIIVTAHPIDAQAPDQNSWIASAWNNNFTFDVDMGGFSDDNNLCIDQRGFKTIIQAEAADFLQPVQVSLNSVVTTIAYSGDGVTVTLKNGTFLTADYVLCTFSIGVLQYGDIAFKPALPSWKIEAIQSMVMATYTKIFLQFNEKFWFDTEMAVYADKERGRYPIWQSLDHVKFFPGSGLVFVTVTGDYSLRIEGMQDSDVQEEVMEVLRAMYPNITVPDPVAFHFKRWHADPLFRGSYSNWPPSFLPGHSENLRATVDKSLWFAGEATSLKYYGFLHGAYFEGLNAGEEIAKCVEGPACTGREHLNSVVDASPYPFVSITP</sequence>
<evidence type="ECO:0000256" key="2">
    <source>
        <dbReference type="ARBA" id="ARBA00023002"/>
    </source>
</evidence>
<feature type="binding site" evidence="3">
    <location>
        <begin position="65"/>
        <end position="66"/>
    </location>
    <ligand>
        <name>FAD</name>
        <dbReference type="ChEBI" id="CHEBI:57692"/>
    </ligand>
</feature>
<keyword evidence="2 4" id="KW-0560">Oxidoreductase</keyword>
<keyword evidence="8" id="KW-1185">Reference proteome</keyword>
<dbReference type="GO" id="GO:0016491">
    <property type="term" value="F:oxidoreductase activity"/>
    <property type="evidence" value="ECO:0007669"/>
    <property type="project" value="UniProtKB-KW"/>
</dbReference>
<dbReference type="Proteomes" id="UP001195769">
    <property type="component" value="Unassembled WGS sequence"/>
</dbReference>
<evidence type="ECO:0000256" key="1">
    <source>
        <dbReference type="ARBA" id="ARBA00001974"/>
    </source>
</evidence>
<dbReference type="EMBL" id="JABBWK010000013">
    <property type="protein sequence ID" value="KAG1903468.1"/>
    <property type="molecule type" value="Genomic_DNA"/>
</dbReference>
<keyword evidence="5" id="KW-0732">Signal</keyword>
<dbReference type="PANTHER" id="PTHR10742:SF313">
    <property type="entry name" value="AMINE OXIDASE"/>
    <property type="match status" value="1"/>
</dbReference>
<feature type="signal peptide" evidence="5">
    <location>
        <begin position="1"/>
        <end position="18"/>
    </location>
</feature>
<name>A0AAD4EEI6_9AGAM</name>
<evidence type="ECO:0000313" key="7">
    <source>
        <dbReference type="EMBL" id="KAG1903468.1"/>
    </source>
</evidence>
<comment type="cofactor">
    <cofactor evidence="1 4">
        <name>FAD</name>
        <dbReference type="ChEBI" id="CHEBI:57692"/>
    </cofactor>
</comment>
<dbReference type="PANTHER" id="PTHR10742">
    <property type="entry name" value="FLAVIN MONOAMINE OXIDASE"/>
    <property type="match status" value="1"/>
</dbReference>
<dbReference type="Pfam" id="PF01593">
    <property type="entry name" value="Amino_oxidase"/>
    <property type="match status" value="2"/>
</dbReference>
<dbReference type="GO" id="GO:0006598">
    <property type="term" value="P:polyamine catabolic process"/>
    <property type="evidence" value="ECO:0007669"/>
    <property type="project" value="TreeGrafter"/>
</dbReference>
<dbReference type="InterPro" id="IPR002937">
    <property type="entry name" value="Amino_oxidase"/>
</dbReference>
<feature type="domain" description="Amine oxidase" evidence="6">
    <location>
        <begin position="235"/>
        <end position="500"/>
    </location>
</feature>
<comment type="similarity">
    <text evidence="4">Belongs to the flavin monoamine oxidase family.</text>
</comment>
<organism evidence="7 8">
    <name type="scientific">Suillus fuscotomentosus</name>
    <dbReference type="NCBI Taxonomy" id="1912939"/>
    <lineage>
        <taxon>Eukaryota</taxon>
        <taxon>Fungi</taxon>
        <taxon>Dikarya</taxon>
        <taxon>Basidiomycota</taxon>
        <taxon>Agaricomycotina</taxon>
        <taxon>Agaricomycetes</taxon>
        <taxon>Agaricomycetidae</taxon>
        <taxon>Boletales</taxon>
        <taxon>Suillineae</taxon>
        <taxon>Suillaceae</taxon>
        <taxon>Suillus</taxon>
    </lineage>
</organism>
<accession>A0AAD4EEI6</accession>
<evidence type="ECO:0000313" key="8">
    <source>
        <dbReference type="Proteomes" id="UP001195769"/>
    </source>
</evidence>
<dbReference type="InterPro" id="IPR001613">
    <property type="entry name" value="Flavin_amine_oxidase"/>
</dbReference>
<reference evidence="7" key="1">
    <citation type="journal article" date="2020" name="New Phytol.">
        <title>Comparative genomics reveals dynamic genome evolution in host specialist ectomycorrhizal fungi.</title>
        <authorList>
            <person name="Lofgren L.A."/>
            <person name="Nguyen N.H."/>
            <person name="Vilgalys R."/>
            <person name="Ruytinx J."/>
            <person name="Liao H.L."/>
            <person name="Branco S."/>
            <person name="Kuo A."/>
            <person name="LaButti K."/>
            <person name="Lipzen A."/>
            <person name="Andreopoulos W."/>
            <person name="Pangilinan J."/>
            <person name="Riley R."/>
            <person name="Hundley H."/>
            <person name="Na H."/>
            <person name="Barry K."/>
            <person name="Grigoriev I.V."/>
            <person name="Stajich J.E."/>
            <person name="Kennedy P.G."/>
        </authorList>
    </citation>
    <scope>NUCLEOTIDE SEQUENCE</scope>
    <source>
        <strain evidence="7">FC203</strain>
    </source>
</reference>
<dbReference type="GeneID" id="64660866"/>
<proteinExistence type="inferred from homology"/>
<dbReference type="PRINTS" id="PR00757">
    <property type="entry name" value="AMINEOXDASEF"/>
</dbReference>
<evidence type="ECO:0000256" key="4">
    <source>
        <dbReference type="RuleBase" id="RU362067"/>
    </source>
</evidence>
<keyword evidence="4" id="KW-0274">FAD</keyword>
<gene>
    <name evidence="7" type="ORF">F5891DRAFT_1185612</name>
</gene>
<dbReference type="EC" id="1.4.3.-" evidence="4"/>
<feature type="domain" description="Amine oxidase" evidence="6">
    <location>
        <begin position="44"/>
        <end position="140"/>
    </location>
</feature>
<dbReference type="AlphaFoldDB" id="A0AAD4EEI6"/>
<feature type="binding site" evidence="3">
    <location>
        <position position="283"/>
    </location>
    <ligand>
        <name>FAD</name>
        <dbReference type="ChEBI" id="CHEBI:57692"/>
    </ligand>
</feature>
<dbReference type="InterPro" id="IPR050281">
    <property type="entry name" value="Flavin_monoamine_oxidase"/>
</dbReference>
<dbReference type="Gene3D" id="3.50.50.60">
    <property type="entry name" value="FAD/NAD(P)-binding domain"/>
    <property type="match status" value="1"/>
</dbReference>
<protein>
    <recommendedName>
        <fullName evidence="4">Amine oxidase</fullName>
        <ecNumber evidence="4">1.4.3.-</ecNumber>
    </recommendedName>
</protein>
<dbReference type="Gene3D" id="3.90.660.10">
    <property type="match status" value="1"/>
</dbReference>